<keyword evidence="2 4" id="KW-0479">Metal-binding</keyword>
<dbReference type="InterPro" id="IPR036909">
    <property type="entry name" value="Cyt_c-like_dom_sf"/>
</dbReference>
<feature type="chain" id="PRO_5040969662" evidence="5">
    <location>
        <begin position="40"/>
        <end position="137"/>
    </location>
</feature>
<evidence type="ECO:0000256" key="3">
    <source>
        <dbReference type="ARBA" id="ARBA00023004"/>
    </source>
</evidence>
<accession>A0A9X0W7Y7</accession>
<evidence type="ECO:0000256" key="1">
    <source>
        <dbReference type="ARBA" id="ARBA00022617"/>
    </source>
</evidence>
<feature type="signal peptide" evidence="5">
    <location>
        <begin position="1"/>
        <end position="39"/>
    </location>
</feature>
<dbReference type="EMBL" id="NRRY01000010">
    <property type="protein sequence ID" value="MBK1618461.1"/>
    <property type="molecule type" value="Genomic_DNA"/>
</dbReference>
<protein>
    <submittedName>
        <fullName evidence="7">Sulfur oxidation c-type cytochrome SoxX</fullName>
    </submittedName>
</protein>
<dbReference type="SUPFAM" id="SSF46626">
    <property type="entry name" value="Cytochrome c"/>
    <property type="match status" value="1"/>
</dbReference>
<sequence length="137" mass="14765">MMIRTSHRNRRHSMLLVSPQLRGVAAVFSLSLLMAPAVADMPDIALNGNVDAGKEVAMTRAKGNCIACHLIPGGDSPGAIGPALIAMQTRYSSKADLAKQIWDPTVKNPDVVMPPFGKHGILSNQEFVDVVEYVWSL</sequence>
<dbReference type="NCBIfam" id="TIGR04485">
    <property type="entry name" value="thiosulf_SoxX"/>
    <property type="match status" value="1"/>
</dbReference>
<keyword evidence="5" id="KW-0732">Signal</keyword>
<evidence type="ECO:0000313" key="7">
    <source>
        <dbReference type="EMBL" id="MBK1618461.1"/>
    </source>
</evidence>
<dbReference type="Proteomes" id="UP001138768">
    <property type="component" value="Unassembled WGS sequence"/>
</dbReference>
<keyword evidence="3 4" id="KW-0408">Iron</keyword>
<dbReference type="InterPro" id="IPR009056">
    <property type="entry name" value="Cyt_c-like_dom"/>
</dbReference>
<dbReference type="GO" id="GO:0009055">
    <property type="term" value="F:electron transfer activity"/>
    <property type="evidence" value="ECO:0007669"/>
    <property type="project" value="InterPro"/>
</dbReference>
<reference evidence="7 8" key="1">
    <citation type="journal article" date="2020" name="Microorganisms">
        <title>Osmotic Adaptation and Compatible Solute Biosynthesis of Phototrophic Bacteria as Revealed from Genome Analyses.</title>
        <authorList>
            <person name="Imhoff J.F."/>
            <person name="Rahn T."/>
            <person name="Kunzel S."/>
            <person name="Keller A."/>
            <person name="Neulinger S.C."/>
        </authorList>
    </citation>
    <scope>NUCLEOTIDE SEQUENCE [LARGE SCALE GENOMIC DNA]</scope>
    <source>
        <strain evidence="7 8">DSM 25653</strain>
    </source>
</reference>
<proteinExistence type="predicted"/>
<evidence type="ECO:0000313" key="8">
    <source>
        <dbReference type="Proteomes" id="UP001138768"/>
    </source>
</evidence>
<name>A0A9X0W7Y7_9GAMM</name>
<dbReference type="GO" id="GO:0046872">
    <property type="term" value="F:metal ion binding"/>
    <property type="evidence" value="ECO:0007669"/>
    <property type="project" value="UniProtKB-KW"/>
</dbReference>
<dbReference type="Gene3D" id="1.10.760.10">
    <property type="entry name" value="Cytochrome c-like domain"/>
    <property type="match status" value="1"/>
</dbReference>
<dbReference type="PROSITE" id="PS51007">
    <property type="entry name" value="CYTC"/>
    <property type="match status" value="1"/>
</dbReference>
<evidence type="ECO:0000256" key="4">
    <source>
        <dbReference type="PROSITE-ProRule" id="PRU00433"/>
    </source>
</evidence>
<dbReference type="InterPro" id="IPR030999">
    <property type="entry name" value="Thiosulf_SoxX"/>
</dbReference>
<evidence type="ECO:0000256" key="2">
    <source>
        <dbReference type="ARBA" id="ARBA00022723"/>
    </source>
</evidence>
<keyword evidence="8" id="KW-1185">Reference proteome</keyword>
<evidence type="ECO:0000259" key="6">
    <source>
        <dbReference type="PROSITE" id="PS51007"/>
    </source>
</evidence>
<evidence type="ECO:0000256" key="5">
    <source>
        <dbReference type="SAM" id="SignalP"/>
    </source>
</evidence>
<keyword evidence="1 4" id="KW-0349">Heme</keyword>
<feature type="domain" description="Cytochrome c" evidence="6">
    <location>
        <begin position="48"/>
        <end position="137"/>
    </location>
</feature>
<gene>
    <name evidence="7" type="primary">soxX</name>
    <name evidence="7" type="ORF">CKO42_08425</name>
</gene>
<dbReference type="GO" id="GO:0020037">
    <property type="term" value="F:heme binding"/>
    <property type="evidence" value="ECO:0007669"/>
    <property type="project" value="InterPro"/>
</dbReference>
<organism evidence="7 8">
    <name type="scientific">Lamprobacter modestohalophilus</name>
    <dbReference type="NCBI Taxonomy" id="1064514"/>
    <lineage>
        <taxon>Bacteria</taxon>
        <taxon>Pseudomonadati</taxon>
        <taxon>Pseudomonadota</taxon>
        <taxon>Gammaproteobacteria</taxon>
        <taxon>Chromatiales</taxon>
        <taxon>Chromatiaceae</taxon>
        <taxon>Lamprobacter</taxon>
    </lineage>
</organism>
<dbReference type="Pfam" id="PF00034">
    <property type="entry name" value="Cytochrom_C"/>
    <property type="match status" value="1"/>
</dbReference>
<comment type="caution">
    <text evidence="7">The sequence shown here is derived from an EMBL/GenBank/DDBJ whole genome shotgun (WGS) entry which is preliminary data.</text>
</comment>
<dbReference type="AlphaFoldDB" id="A0A9X0W7Y7"/>